<evidence type="ECO:0000256" key="1">
    <source>
        <dbReference type="SAM" id="Phobius"/>
    </source>
</evidence>
<feature type="transmembrane region" description="Helical" evidence="1">
    <location>
        <begin position="532"/>
        <end position="553"/>
    </location>
</feature>
<reference evidence="2 3" key="1">
    <citation type="journal article" date="2019" name="Sci. Rep.">
        <title>A high-quality genome of Eragrostis curvula grass provides insights into Poaceae evolution and supports new strategies to enhance forage quality.</title>
        <authorList>
            <person name="Carballo J."/>
            <person name="Santos B.A.C.M."/>
            <person name="Zappacosta D."/>
            <person name="Garbus I."/>
            <person name="Selva J.P."/>
            <person name="Gallo C.A."/>
            <person name="Diaz A."/>
            <person name="Albertini E."/>
            <person name="Caccamo M."/>
            <person name="Echenique V."/>
        </authorList>
    </citation>
    <scope>NUCLEOTIDE SEQUENCE [LARGE SCALE GENOMIC DNA]</scope>
    <source>
        <strain evidence="3">cv. Victoria</strain>
        <tissue evidence="2">Leaf</tissue>
    </source>
</reference>
<sequence>MEPAAAWAPCEFQLANWTVEEPTAGLPVDYVSIDIFGTPTCSLQANFPEEFSGLQQLVEYYYHSTAALRPPPPELCGKEVPQPNRPPPAVVTDEQNRVKTNGSPGGAVDLENEQTKIPNDNYVKRVVKEVVGEFKDHIDMRKEKMHRYPACLEAIDECYTVPRIVAIGPYYHGLEHLKQVEKVKHVAACHCIGEEHSLEELYYAVVPVADEVRCLYDNDVMAGISCDCDNFRHMMFFDACFFVQYMRMMSGVDIDPSLRCFMSPNGDDILRDFMLLENQLPWKVVERLMELVPLPVPLKLLAFSLRGCLQDHKLPRDKWLDVELSDNYQPPHFLGLVRYYIVGRRRRSCFCCNNNTNNAKKGDAKRSKKRSISTSAVELAEVGITLTSNRETTELIHMDLNQEGTVFAKLSLVPLSLNRDRASILVNMAAHELCTVESFSRAPDEDSAVCSYLLLLGMLVYRGEDVHELRTKGLLQGGGGLTDEQVLHFLTSIQGLRLGSCYNRIMRDIVSYKENKETWTKLYALYHNNKKIIATVVTGVGAVGGIIGTLISIKKAI</sequence>
<dbReference type="AlphaFoldDB" id="A0A5J9TQ82"/>
<proteinExistence type="predicted"/>
<dbReference type="Gramene" id="TVU13028">
    <property type="protein sequence ID" value="TVU13028"/>
    <property type="gene ID" value="EJB05_46700"/>
</dbReference>
<gene>
    <name evidence="2" type="ORF">EJB05_46700</name>
</gene>
<evidence type="ECO:0000313" key="2">
    <source>
        <dbReference type="EMBL" id="TVU13028.1"/>
    </source>
</evidence>
<feature type="non-terminal residue" evidence="2">
    <location>
        <position position="1"/>
    </location>
</feature>
<keyword evidence="1" id="KW-1133">Transmembrane helix</keyword>
<keyword evidence="1" id="KW-0812">Transmembrane</keyword>
<dbReference type="Proteomes" id="UP000324897">
    <property type="component" value="Chromosome 3"/>
</dbReference>
<dbReference type="EMBL" id="RWGY01000039">
    <property type="protein sequence ID" value="TVU13028.1"/>
    <property type="molecule type" value="Genomic_DNA"/>
</dbReference>
<comment type="caution">
    <text evidence="2">The sequence shown here is derived from an EMBL/GenBank/DDBJ whole genome shotgun (WGS) entry which is preliminary data.</text>
</comment>
<dbReference type="PANTHER" id="PTHR31549:SF265">
    <property type="match status" value="1"/>
</dbReference>
<keyword evidence="1" id="KW-0472">Membrane</keyword>
<name>A0A5J9TQ82_9POAL</name>
<dbReference type="Pfam" id="PF03140">
    <property type="entry name" value="DUF247"/>
    <property type="match status" value="1"/>
</dbReference>
<organism evidence="2 3">
    <name type="scientific">Eragrostis curvula</name>
    <name type="common">weeping love grass</name>
    <dbReference type="NCBI Taxonomy" id="38414"/>
    <lineage>
        <taxon>Eukaryota</taxon>
        <taxon>Viridiplantae</taxon>
        <taxon>Streptophyta</taxon>
        <taxon>Embryophyta</taxon>
        <taxon>Tracheophyta</taxon>
        <taxon>Spermatophyta</taxon>
        <taxon>Magnoliopsida</taxon>
        <taxon>Liliopsida</taxon>
        <taxon>Poales</taxon>
        <taxon>Poaceae</taxon>
        <taxon>PACMAD clade</taxon>
        <taxon>Chloridoideae</taxon>
        <taxon>Eragrostideae</taxon>
        <taxon>Eragrostidinae</taxon>
        <taxon>Eragrostis</taxon>
    </lineage>
</organism>
<accession>A0A5J9TQ82</accession>
<keyword evidence="3" id="KW-1185">Reference proteome</keyword>
<evidence type="ECO:0000313" key="3">
    <source>
        <dbReference type="Proteomes" id="UP000324897"/>
    </source>
</evidence>
<dbReference type="OrthoDB" id="681545at2759"/>
<dbReference type="InterPro" id="IPR004158">
    <property type="entry name" value="DUF247_pln"/>
</dbReference>
<dbReference type="PANTHER" id="PTHR31549">
    <property type="entry name" value="PROTEIN, PUTATIVE (DUF247)-RELATED-RELATED"/>
    <property type="match status" value="1"/>
</dbReference>
<protein>
    <submittedName>
        <fullName evidence="2">Uncharacterized protein</fullName>
    </submittedName>
</protein>